<accession>A0A939RZ51</accession>
<dbReference type="EMBL" id="CP086136">
    <property type="protein sequence ID" value="UEM13669.1"/>
    <property type="molecule type" value="Genomic_DNA"/>
</dbReference>
<proteinExistence type="predicted"/>
<dbReference type="EMBL" id="JAGEMI010000001">
    <property type="protein sequence ID" value="MBO1860754.1"/>
    <property type="molecule type" value="Genomic_DNA"/>
</dbReference>
<dbReference type="PROSITE" id="PS51318">
    <property type="entry name" value="TAT"/>
    <property type="match status" value="1"/>
</dbReference>
<dbReference type="InterPro" id="IPR006311">
    <property type="entry name" value="TAT_signal"/>
</dbReference>
<sequence length="247" mass="25977">MSTPIAIGRRSFLGRAAAVLAGASATTPVMLTAALAAPEEDPLLVDAGRRLGGLVDAFAAAQAKLAEAKALARSLVPDVPEEIVCYSSTFWAGCSYELRDVDDSPLPGGFVVDSDGYSRAARPKKIIDSTSLKNLIKDGVIHCDGRTSFGKAVKRKIALAERYESDRAAAIERSGLPEAYEAAFFASQAIDDLAREVAAIEPKTSAGVAVLARVLCAYVETEEYSGNRHHGAMILGKPLAEAVARLA</sequence>
<evidence type="ECO:0000313" key="1">
    <source>
        <dbReference type="EMBL" id="MBO1860754.1"/>
    </source>
</evidence>
<reference evidence="1" key="1">
    <citation type="submission" date="2021-03" db="EMBL/GenBank/DDBJ databases">
        <title>Whole Genome Sequence of Bradyrhizobium sp. Strain 144S4.</title>
        <authorList>
            <person name="Bromfield E.S.P."/>
            <person name="Cloutier S."/>
        </authorList>
    </citation>
    <scope>NUCLEOTIDE SEQUENCE [LARGE SCALE GENOMIC DNA]</scope>
    <source>
        <strain evidence="1">144S4</strain>
    </source>
</reference>
<dbReference type="Proteomes" id="UP000664702">
    <property type="component" value="Chromosome"/>
</dbReference>
<dbReference type="KEGG" id="bban:J4G43_004935"/>
<dbReference type="AlphaFoldDB" id="A0A939RZ51"/>
<dbReference type="RefSeq" id="WP_208084177.1">
    <property type="nucleotide sequence ID" value="NZ_CP086136.1"/>
</dbReference>
<organism evidence="1">
    <name type="scientific">Bradyrhizobium barranii subsp. barranii</name>
    <dbReference type="NCBI Taxonomy" id="2823807"/>
    <lineage>
        <taxon>Bacteria</taxon>
        <taxon>Pseudomonadati</taxon>
        <taxon>Pseudomonadota</taxon>
        <taxon>Alphaproteobacteria</taxon>
        <taxon>Hyphomicrobiales</taxon>
        <taxon>Nitrobacteraceae</taxon>
        <taxon>Bradyrhizobium</taxon>
        <taxon>Bradyrhizobium barranii</taxon>
    </lineage>
</organism>
<name>A0A939RZ51_9BRAD</name>
<evidence type="ECO:0000313" key="3">
    <source>
        <dbReference type="Proteomes" id="UP000664702"/>
    </source>
</evidence>
<reference evidence="2 3" key="2">
    <citation type="journal article" date="2022" name="Int. J. Syst. Evol. Microbiol.">
        <title>Strains of Bradyrhizobium barranii sp. nov. associated with legumes native to Canada are symbionts of soybeans and belong to different subspecies (subsp. barranii subsp. nov. and subsp. apii subsp. nov.) and symbiovars (sv. glycinearum and sv. septentrionale).</title>
        <authorList>
            <person name="Bromfield E.S.P."/>
            <person name="Cloutier S."/>
            <person name="Wasai-Hara S."/>
            <person name="Minamisawa K."/>
        </authorList>
    </citation>
    <scope>NUCLEOTIDE SEQUENCE [LARGE SCALE GENOMIC DNA]</scope>
    <source>
        <strain evidence="2 3">144S4</strain>
    </source>
</reference>
<gene>
    <name evidence="2" type="ORF">J4G43_004935</name>
    <name evidence="1" type="ORF">J4G43_07135</name>
</gene>
<evidence type="ECO:0000313" key="2">
    <source>
        <dbReference type="EMBL" id="UEM13669.1"/>
    </source>
</evidence>
<protein>
    <submittedName>
        <fullName evidence="1">Uncharacterized protein</fullName>
    </submittedName>
</protein>